<dbReference type="InterPro" id="IPR017853">
    <property type="entry name" value="GH"/>
</dbReference>
<protein>
    <recommendedName>
        <fullName evidence="2">Alpha-L-arabinofuranosidase 1 catalytic domain-containing protein</fullName>
    </recommendedName>
</protein>
<evidence type="ECO:0000313" key="4">
    <source>
        <dbReference type="Proteomes" id="UP001145069"/>
    </source>
</evidence>
<evidence type="ECO:0000256" key="1">
    <source>
        <dbReference type="ARBA" id="ARBA00004881"/>
    </source>
</evidence>
<dbReference type="RefSeq" id="WP_272446413.1">
    <property type="nucleotide sequence ID" value="NZ_JAMQKC010000008.1"/>
</dbReference>
<dbReference type="GO" id="GO:0000272">
    <property type="term" value="P:polysaccharide catabolic process"/>
    <property type="evidence" value="ECO:0007669"/>
    <property type="project" value="TreeGrafter"/>
</dbReference>
<dbReference type="PANTHER" id="PTHR43576:SF3">
    <property type="entry name" value="ALPHA-L-ARABINOFURANOSIDASE C"/>
    <property type="match status" value="1"/>
</dbReference>
<name>A0A9X3WHW9_9BACI</name>
<dbReference type="Proteomes" id="UP001145069">
    <property type="component" value="Unassembled WGS sequence"/>
</dbReference>
<gene>
    <name evidence="3" type="ORF">NC799_10615</name>
</gene>
<keyword evidence="4" id="KW-1185">Reference proteome</keyword>
<reference evidence="3" key="1">
    <citation type="submission" date="2022-06" db="EMBL/GenBank/DDBJ databases">
        <title>Aquibacillus sp. a new bacterium isolated from soil saline samples.</title>
        <authorList>
            <person name="Galisteo C."/>
            <person name="De La Haba R."/>
            <person name="Sanchez-Porro C."/>
            <person name="Ventosa A."/>
        </authorList>
    </citation>
    <scope>NUCLEOTIDE SEQUENCE</scope>
    <source>
        <strain evidence="3">3ASR75-54</strain>
    </source>
</reference>
<feature type="domain" description="Alpha-L-arabinofuranosidase 1 catalytic" evidence="2">
    <location>
        <begin position="2"/>
        <end position="110"/>
    </location>
</feature>
<comment type="pathway">
    <text evidence="1">Glycan metabolism.</text>
</comment>
<dbReference type="Gene3D" id="3.20.20.80">
    <property type="entry name" value="Glycosidases"/>
    <property type="match status" value="1"/>
</dbReference>
<accession>A0A9X3WHW9</accession>
<dbReference type="SUPFAM" id="SSF51445">
    <property type="entry name" value="(Trans)glycosidases"/>
    <property type="match status" value="1"/>
</dbReference>
<evidence type="ECO:0000259" key="2">
    <source>
        <dbReference type="Pfam" id="PF22848"/>
    </source>
</evidence>
<comment type="caution">
    <text evidence="3">The sequence shown here is derived from an EMBL/GenBank/DDBJ whole genome shotgun (WGS) entry which is preliminary data.</text>
</comment>
<sequence>MSIIRWPGGCYVSNYPWKDGVGKRVPFFDKAWRIEENNEFGTDEFISYSKKIGAQPYICTNAGSGTLEEMSDWVEYCNLKDQGKWAKLRIANGHSEPFNVKYWSIGNENYGDWEIDAKDIVEWGGL</sequence>
<dbReference type="AlphaFoldDB" id="A0A9X3WHW9"/>
<dbReference type="PANTHER" id="PTHR43576">
    <property type="entry name" value="ALPHA-L-ARABINOFURANOSIDASE C-RELATED"/>
    <property type="match status" value="1"/>
</dbReference>
<proteinExistence type="predicted"/>
<dbReference type="InterPro" id="IPR055235">
    <property type="entry name" value="ASD1_cat"/>
</dbReference>
<dbReference type="Pfam" id="PF22848">
    <property type="entry name" value="ASD1_dom"/>
    <property type="match status" value="1"/>
</dbReference>
<organism evidence="3 4">
    <name type="scientific">Aquibacillus salsiterrae</name>
    <dbReference type="NCBI Taxonomy" id="2950439"/>
    <lineage>
        <taxon>Bacteria</taxon>
        <taxon>Bacillati</taxon>
        <taxon>Bacillota</taxon>
        <taxon>Bacilli</taxon>
        <taxon>Bacillales</taxon>
        <taxon>Bacillaceae</taxon>
        <taxon>Aquibacillus</taxon>
    </lineage>
</organism>
<dbReference type="EMBL" id="JAMQKC010000008">
    <property type="protein sequence ID" value="MDC3417346.1"/>
    <property type="molecule type" value="Genomic_DNA"/>
</dbReference>
<evidence type="ECO:0000313" key="3">
    <source>
        <dbReference type="EMBL" id="MDC3417346.1"/>
    </source>
</evidence>